<organism evidence="2 3">
    <name type="scientific">Stigmatella aurantiaca (strain DW4/3-1)</name>
    <dbReference type="NCBI Taxonomy" id="378806"/>
    <lineage>
        <taxon>Bacteria</taxon>
        <taxon>Pseudomonadati</taxon>
        <taxon>Myxococcota</taxon>
        <taxon>Myxococcia</taxon>
        <taxon>Myxococcales</taxon>
        <taxon>Cystobacterineae</taxon>
        <taxon>Archangiaceae</taxon>
        <taxon>Stigmatella</taxon>
    </lineage>
</organism>
<reference evidence="2 3" key="1">
    <citation type="submission" date="2006-04" db="EMBL/GenBank/DDBJ databases">
        <authorList>
            <person name="Nierman W.C."/>
        </authorList>
    </citation>
    <scope>NUCLEOTIDE SEQUENCE [LARGE SCALE GENOMIC DNA]</scope>
    <source>
        <strain evidence="2 3">DW4/3-1</strain>
    </source>
</reference>
<feature type="region of interest" description="Disordered" evidence="1">
    <location>
        <begin position="40"/>
        <end position="87"/>
    </location>
</feature>
<dbReference type="EMBL" id="AAMD01000072">
    <property type="protein sequence ID" value="EAU65776.1"/>
    <property type="molecule type" value="Genomic_DNA"/>
</dbReference>
<sequence length="444" mass="47367">MILLAHHLEVDVDAPQQRVQLGVVIEGNALTLGHQRHAAVDGPRVHQREAEPAGQQLGDRGLAGARRAVDGDNEGPRAHARGPSLMTGEDAEGAKLVVPVLHQFLRRQLRQLRQVLAQHLAQPLGRLDRIAVRAARGLGDHLVDDLHAQQVLGGELQGIGGLARLGGVPEEDGGTALGGDDRVDAVLHHQHAVAHADGQRPPRAALADDGGEDGDLEPAHHLQVDGDGLRLAALLGAHARVGPRRVHEGEDGLLQPLGQLHQPQRLAVAFRARHAEVARHVLLGAAPLLMANQHHGLAVQPREASDDGRVLAKAAVPTQLEEVGEEVLHVVQEVGPRAVAGQLHHLPAGQITEDLCLELLGLLLQARNLRGEIHRAALGEHLELLDFLFQLNQGAFEVERVTSTGRHGADLAPAPRNFQRASRFAPGVTRCVVNVPGVPPSGER</sequence>
<comment type="caution">
    <text evidence="2">The sequence shown here is derived from an EMBL/GenBank/DDBJ whole genome shotgun (WGS) entry which is preliminary data.</text>
</comment>
<name>Q08Z73_STIAD</name>
<protein>
    <submittedName>
        <fullName evidence="2">Uncharacterized protein</fullName>
    </submittedName>
</protein>
<feature type="compositionally biased region" description="Basic and acidic residues" evidence="1">
    <location>
        <begin position="67"/>
        <end position="77"/>
    </location>
</feature>
<proteinExistence type="predicted"/>
<evidence type="ECO:0000313" key="2">
    <source>
        <dbReference type="EMBL" id="EAU65776.1"/>
    </source>
</evidence>
<dbReference type="Proteomes" id="UP000032702">
    <property type="component" value="Unassembled WGS sequence"/>
</dbReference>
<gene>
    <name evidence="2" type="ORF">STIAU_6738</name>
</gene>
<dbReference type="AlphaFoldDB" id="Q08Z73"/>
<evidence type="ECO:0000256" key="1">
    <source>
        <dbReference type="SAM" id="MobiDB-lite"/>
    </source>
</evidence>
<feature type="region of interest" description="Disordered" evidence="1">
    <location>
        <begin position="192"/>
        <end position="214"/>
    </location>
</feature>
<evidence type="ECO:0000313" key="3">
    <source>
        <dbReference type="Proteomes" id="UP000032702"/>
    </source>
</evidence>
<accession>Q08Z73</accession>